<dbReference type="Proteomes" id="UP001597101">
    <property type="component" value="Unassembled WGS sequence"/>
</dbReference>
<name>A0ABW3FF45_9HYPH</name>
<dbReference type="SUPFAM" id="SSF53474">
    <property type="entry name" value="alpha/beta-Hydrolases"/>
    <property type="match status" value="1"/>
</dbReference>
<dbReference type="EMBL" id="JBHTJV010000005">
    <property type="protein sequence ID" value="MFD0916343.1"/>
    <property type="molecule type" value="Genomic_DNA"/>
</dbReference>
<comment type="caution">
    <text evidence="1">The sequence shown here is derived from an EMBL/GenBank/DDBJ whole genome shotgun (WGS) entry which is preliminary data.</text>
</comment>
<protein>
    <submittedName>
        <fullName evidence="1">Uncharacterized protein</fullName>
    </submittedName>
</protein>
<keyword evidence="2" id="KW-1185">Reference proteome</keyword>
<dbReference type="InterPro" id="IPR029058">
    <property type="entry name" value="AB_hydrolase_fold"/>
</dbReference>
<sequence>MQAMHSQARFWVQRSDVDYIDKLAEEIASLIDAKRKPGQKVVLDGHSSGGGLTIQSAQ</sequence>
<gene>
    <name evidence="1" type="ORF">ACFQ14_07995</name>
</gene>
<evidence type="ECO:0000313" key="1">
    <source>
        <dbReference type="EMBL" id="MFD0916343.1"/>
    </source>
</evidence>
<dbReference type="RefSeq" id="WP_377212200.1">
    <property type="nucleotide sequence ID" value="NZ_JBHTJV010000005.1"/>
</dbReference>
<organism evidence="1 2">
    <name type="scientific">Pseudahrensia aquimaris</name>
    <dbReference type="NCBI Taxonomy" id="744461"/>
    <lineage>
        <taxon>Bacteria</taxon>
        <taxon>Pseudomonadati</taxon>
        <taxon>Pseudomonadota</taxon>
        <taxon>Alphaproteobacteria</taxon>
        <taxon>Hyphomicrobiales</taxon>
        <taxon>Ahrensiaceae</taxon>
        <taxon>Pseudahrensia</taxon>
    </lineage>
</organism>
<evidence type="ECO:0000313" key="2">
    <source>
        <dbReference type="Proteomes" id="UP001597101"/>
    </source>
</evidence>
<accession>A0ABW3FF45</accession>
<reference evidence="2" key="1">
    <citation type="journal article" date="2019" name="Int. J. Syst. Evol. Microbiol.">
        <title>The Global Catalogue of Microorganisms (GCM) 10K type strain sequencing project: providing services to taxonomists for standard genome sequencing and annotation.</title>
        <authorList>
            <consortium name="The Broad Institute Genomics Platform"/>
            <consortium name="The Broad Institute Genome Sequencing Center for Infectious Disease"/>
            <person name="Wu L."/>
            <person name="Ma J."/>
        </authorList>
    </citation>
    <scope>NUCLEOTIDE SEQUENCE [LARGE SCALE GENOMIC DNA]</scope>
    <source>
        <strain evidence="2">CCUG 60023</strain>
    </source>
</reference>
<proteinExistence type="predicted"/>